<dbReference type="Pfam" id="PF13376">
    <property type="entry name" value="OmdA"/>
    <property type="match status" value="1"/>
</dbReference>
<dbReference type="STRING" id="354630.SAMN05421821_104235"/>
<evidence type="ECO:0000313" key="3">
    <source>
        <dbReference type="EMBL" id="MBB6127588.1"/>
    </source>
</evidence>
<dbReference type="EMBL" id="JACHCB010000004">
    <property type="protein sequence ID" value="MBB6109353.1"/>
    <property type="molecule type" value="Genomic_DNA"/>
</dbReference>
<evidence type="ECO:0000313" key="2">
    <source>
        <dbReference type="EMBL" id="MBB6109353.1"/>
    </source>
</evidence>
<proteinExistence type="predicted"/>
<feature type="domain" description="YdhG-like" evidence="1">
    <location>
        <begin position="20"/>
        <end position="116"/>
    </location>
</feature>
<evidence type="ECO:0000259" key="1">
    <source>
        <dbReference type="Pfam" id="PF08818"/>
    </source>
</evidence>
<accession>A0A1N6X930</accession>
<name>A0A1N6X930_9SPHI</name>
<dbReference type="AlphaFoldDB" id="A0A1N6X930"/>
<keyword evidence="4" id="KW-1185">Reference proteome</keyword>
<evidence type="ECO:0000313" key="4">
    <source>
        <dbReference type="Proteomes" id="UP000541583"/>
    </source>
</evidence>
<dbReference type="EMBL" id="JACHCA010000004">
    <property type="protein sequence ID" value="MBB6127588.1"/>
    <property type="molecule type" value="Genomic_DNA"/>
</dbReference>
<comment type="caution">
    <text evidence="3">The sequence shown here is derived from an EMBL/GenBank/DDBJ whole genome shotgun (WGS) entry which is preliminary data.</text>
</comment>
<dbReference type="Pfam" id="PF08818">
    <property type="entry name" value="DUF1801"/>
    <property type="match status" value="1"/>
</dbReference>
<sequence>MSKFNPQFDEYIEKSADFAKPIMEYLRQIIHETCPEVEEIIKWSIPHFDYKGDMMCILASYKHHCSFSLYKAENMIDSKIVESVKAGQKMGYMDKLKSLSDLPAKETLIAYIKEAMILNENGIKKAKPLSEKPKVIEVPDYFTEKLATNSLAKEVFESKSSSFRKDYLVWITDAKTEATRQKRMEQSLEWIAEGKGRFWQYEK</sequence>
<dbReference type="OrthoDB" id="9800461at2"/>
<organism evidence="3 5">
    <name type="scientific">Mucilaginibacter lappiensis</name>
    <dbReference type="NCBI Taxonomy" id="354630"/>
    <lineage>
        <taxon>Bacteria</taxon>
        <taxon>Pseudomonadati</taxon>
        <taxon>Bacteroidota</taxon>
        <taxon>Sphingobacteriia</taxon>
        <taxon>Sphingobacteriales</taxon>
        <taxon>Sphingobacteriaceae</taxon>
        <taxon>Mucilaginibacter</taxon>
    </lineage>
</organism>
<dbReference type="Gene3D" id="3.90.1150.200">
    <property type="match status" value="1"/>
</dbReference>
<gene>
    <name evidence="3" type="ORF">HDF22_001696</name>
    <name evidence="2" type="ORF">HDF23_002100</name>
</gene>
<evidence type="ECO:0000313" key="5">
    <source>
        <dbReference type="Proteomes" id="UP000548326"/>
    </source>
</evidence>
<protein>
    <submittedName>
        <fullName evidence="3">Uncharacterized protein YdeI (YjbR/CyaY-like superfamily)</fullName>
    </submittedName>
</protein>
<reference evidence="4 5" key="1">
    <citation type="submission" date="2020-08" db="EMBL/GenBank/DDBJ databases">
        <title>Genomic Encyclopedia of Type Strains, Phase IV (KMG-V): Genome sequencing to study the core and pangenomes of soil and plant-associated prokaryotes.</title>
        <authorList>
            <person name="Whitman W."/>
        </authorList>
    </citation>
    <scope>NUCLEOTIDE SEQUENCE [LARGE SCALE GENOMIC DNA]</scope>
    <source>
        <strain evidence="2 4">ANJLi2</strain>
        <strain evidence="3 5">MP601</strain>
    </source>
</reference>
<dbReference type="Proteomes" id="UP000548326">
    <property type="component" value="Unassembled WGS sequence"/>
</dbReference>
<dbReference type="InterPro" id="IPR014922">
    <property type="entry name" value="YdhG-like"/>
</dbReference>
<dbReference type="SUPFAM" id="SSF159888">
    <property type="entry name" value="YdhG-like"/>
    <property type="match status" value="1"/>
</dbReference>
<dbReference type="Proteomes" id="UP000541583">
    <property type="component" value="Unassembled WGS sequence"/>
</dbReference>
<dbReference type="RefSeq" id="WP_076373262.1">
    <property type="nucleotide sequence ID" value="NZ_FTMG01000004.1"/>
</dbReference>